<evidence type="ECO:0000256" key="2">
    <source>
        <dbReference type="ARBA" id="ARBA00001947"/>
    </source>
</evidence>
<protein>
    <recommendedName>
        <fullName evidence="3">DNA-3-methyladenine glycosylase II</fullName>
        <ecNumber evidence="3">3.2.2.21</ecNumber>
    </recommendedName>
</protein>
<dbReference type="Pfam" id="PF02805">
    <property type="entry name" value="Ada_Zn_binding"/>
    <property type="match status" value="1"/>
</dbReference>
<keyword evidence="8" id="KW-0862">Zinc</keyword>
<dbReference type="Proteomes" id="UP000602395">
    <property type="component" value="Unassembled WGS sequence"/>
</dbReference>
<reference evidence="16 17" key="1">
    <citation type="submission" date="2020-09" db="EMBL/GenBank/DDBJ databases">
        <title>Novel species in genus Gordonia.</title>
        <authorList>
            <person name="Zhang G."/>
        </authorList>
    </citation>
    <scope>NUCLEOTIDE SEQUENCE [LARGE SCALE GENOMIC DNA]</scope>
    <source>
        <strain evidence="16 17">ON-33</strain>
    </source>
</reference>
<feature type="compositionally biased region" description="Polar residues" evidence="14">
    <location>
        <begin position="549"/>
        <end position="568"/>
    </location>
</feature>
<dbReference type="SUPFAM" id="SSF46689">
    <property type="entry name" value="Homeodomain-like"/>
    <property type="match status" value="1"/>
</dbReference>
<sequence>MGSSCQELLSTSPISPIRHASDGRVRFPPESVGDRCQSCLVTTTISVPDTLDFDRCYRAVSSRDARFDGQFFVAVHTTGIYCRPSCPALTPRAQNVHFVLTAAAAQQEGYRACRRCAPDAVPGSPRWNTGADLSSRAMRLIADGVVERDGVDGLAARLGYTPRHLNRVLTSELGVGPLALARAHRAATARVLIQCTPMPMADIAFAAGFTSVRQFNDTVREVFALTPSRLRKLPSPNSRPEQGAVGEVTLRLAHRMPLDTRWLHWFLSAHAVAGGELVEATTDGSWRYRRTMRLPHGPALATIEPGPAHMIATITHLDMRDLGVAVNRLRRLLDLDADPVSTDLALRTDPSLAPLVDAAPGLRVPGSVDPTETLIRTMIGQQISVKAARHHTTHLVETLGQPVSWPPDADAEHSPTAGWTLFPDAATIAEHGHRVLTGPKRRVEAILAVAEAIADGRLDMHAGRTAAELRAALIELPGIGAWTADYVAMRVTGEPDILLDRDLVVARAATELGIDLPDGAQAWSPWRSYASMHLWRHRLSVTEPILSGPITSEQTSTHHSTRAPSSGSRIARAAQTRSTPPTRRQQLDEPAEGAR</sequence>
<dbReference type="EC" id="3.2.2.21" evidence="3"/>
<evidence type="ECO:0000256" key="5">
    <source>
        <dbReference type="ARBA" id="ARBA00022679"/>
    </source>
</evidence>
<dbReference type="SUPFAM" id="SSF48150">
    <property type="entry name" value="DNA-glycosylase"/>
    <property type="match status" value="1"/>
</dbReference>
<evidence type="ECO:0000313" key="17">
    <source>
        <dbReference type="Proteomes" id="UP000602395"/>
    </source>
</evidence>
<dbReference type="SUPFAM" id="SSF57884">
    <property type="entry name" value="Ada DNA repair protein, N-terminal domain (N-Ada 10)"/>
    <property type="match status" value="1"/>
</dbReference>
<dbReference type="Gene3D" id="3.40.10.10">
    <property type="entry name" value="DNA Methylphosphotriester Repair Domain"/>
    <property type="match status" value="1"/>
</dbReference>
<keyword evidence="11" id="KW-0010">Activator</keyword>
<dbReference type="SUPFAM" id="SSF55945">
    <property type="entry name" value="TATA-box binding protein-like"/>
    <property type="match status" value="1"/>
</dbReference>
<dbReference type="SMART" id="SM00342">
    <property type="entry name" value="HTH_ARAC"/>
    <property type="match status" value="1"/>
</dbReference>
<dbReference type="Gene3D" id="1.10.340.30">
    <property type="entry name" value="Hypothetical protein, domain 2"/>
    <property type="match status" value="1"/>
</dbReference>
<evidence type="ECO:0000256" key="8">
    <source>
        <dbReference type="ARBA" id="ARBA00022833"/>
    </source>
</evidence>
<evidence type="ECO:0000256" key="13">
    <source>
        <dbReference type="ARBA" id="ARBA00023204"/>
    </source>
</evidence>
<dbReference type="CDD" id="cd00056">
    <property type="entry name" value="ENDO3c"/>
    <property type="match status" value="1"/>
</dbReference>
<dbReference type="EMBL" id="JACWMS010000001">
    <property type="protein sequence ID" value="MBD1318506.1"/>
    <property type="molecule type" value="Genomic_DNA"/>
</dbReference>
<dbReference type="Gene3D" id="1.10.1670.10">
    <property type="entry name" value="Helix-hairpin-Helix base-excision DNA repair enzymes (C-terminal)"/>
    <property type="match status" value="1"/>
</dbReference>
<comment type="cofactor">
    <cofactor evidence="2">
        <name>Zn(2+)</name>
        <dbReference type="ChEBI" id="CHEBI:29105"/>
    </cofactor>
</comment>
<evidence type="ECO:0000259" key="15">
    <source>
        <dbReference type="PROSITE" id="PS01124"/>
    </source>
</evidence>
<keyword evidence="13" id="KW-0234">DNA repair</keyword>
<evidence type="ECO:0000256" key="12">
    <source>
        <dbReference type="ARBA" id="ARBA00023163"/>
    </source>
</evidence>
<feature type="region of interest" description="Disordered" evidence="14">
    <location>
        <begin position="1"/>
        <end position="23"/>
    </location>
</feature>
<gene>
    <name evidence="16" type="ORF">IDF66_02825</name>
</gene>
<dbReference type="InterPro" id="IPR035451">
    <property type="entry name" value="Ada-like_dom_sf"/>
</dbReference>
<evidence type="ECO:0000256" key="3">
    <source>
        <dbReference type="ARBA" id="ARBA00012000"/>
    </source>
</evidence>
<dbReference type="InterPro" id="IPR037046">
    <property type="entry name" value="AlkA_N_sf"/>
</dbReference>
<feature type="region of interest" description="Disordered" evidence="14">
    <location>
        <begin position="547"/>
        <end position="595"/>
    </location>
</feature>
<keyword evidence="4" id="KW-0489">Methyltransferase</keyword>
<evidence type="ECO:0000256" key="1">
    <source>
        <dbReference type="ARBA" id="ARBA00000086"/>
    </source>
</evidence>
<dbReference type="InterPro" id="IPR004026">
    <property type="entry name" value="Ada_DNA_repair_Zn-bd"/>
</dbReference>
<dbReference type="InterPro" id="IPR009057">
    <property type="entry name" value="Homeodomain-like_sf"/>
</dbReference>
<evidence type="ECO:0000313" key="16">
    <source>
        <dbReference type="EMBL" id="MBD1318506.1"/>
    </source>
</evidence>
<feature type="compositionally biased region" description="Polar residues" evidence="14">
    <location>
        <begin position="575"/>
        <end position="584"/>
    </location>
</feature>
<evidence type="ECO:0000256" key="10">
    <source>
        <dbReference type="ARBA" id="ARBA00023125"/>
    </source>
</evidence>
<organism evidence="16 17">
    <name type="scientific">Gordonia hankookensis</name>
    <dbReference type="NCBI Taxonomy" id="589403"/>
    <lineage>
        <taxon>Bacteria</taxon>
        <taxon>Bacillati</taxon>
        <taxon>Actinomycetota</taxon>
        <taxon>Actinomycetes</taxon>
        <taxon>Mycobacteriales</taxon>
        <taxon>Gordoniaceae</taxon>
        <taxon>Gordonia</taxon>
    </lineage>
</organism>
<proteinExistence type="predicted"/>
<dbReference type="PROSITE" id="PS01124">
    <property type="entry name" value="HTH_ARAC_FAMILY_2"/>
    <property type="match status" value="1"/>
</dbReference>
<keyword evidence="9" id="KW-0805">Transcription regulation</keyword>
<comment type="catalytic activity">
    <reaction evidence="1">
        <text>Hydrolysis of alkylated DNA, releasing 3-methyladenine, 3-methylguanine, 7-methylguanine and 7-methyladenine.</text>
        <dbReference type="EC" id="3.2.2.21"/>
    </reaction>
</comment>
<feature type="compositionally biased region" description="Polar residues" evidence="14">
    <location>
        <begin position="1"/>
        <end position="14"/>
    </location>
</feature>
<keyword evidence="7" id="KW-0227">DNA damage</keyword>
<keyword evidence="12" id="KW-0804">Transcription</keyword>
<evidence type="ECO:0000256" key="9">
    <source>
        <dbReference type="ARBA" id="ARBA00023015"/>
    </source>
</evidence>
<dbReference type="Gene3D" id="1.10.10.60">
    <property type="entry name" value="Homeodomain-like"/>
    <property type="match status" value="1"/>
</dbReference>
<dbReference type="InterPro" id="IPR018062">
    <property type="entry name" value="HTH_AraC-typ_CS"/>
</dbReference>
<evidence type="ECO:0000256" key="6">
    <source>
        <dbReference type="ARBA" id="ARBA00022723"/>
    </source>
</evidence>
<dbReference type="PROSITE" id="PS00041">
    <property type="entry name" value="HTH_ARAC_FAMILY_1"/>
    <property type="match status" value="1"/>
</dbReference>
<dbReference type="SMART" id="SM01009">
    <property type="entry name" value="AlkA_N"/>
    <property type="match status" value="1"/>
</dbReference>
<dbReference type="InterPro" id="IPR011257">
    <property type="entry name" value="DNA_glycosylase"/>
</dbReference>
<dbReference type="InterPro" id="IPR051912">
    <property type="entry name" value="Alkylbase_DNA_Glycosylase/TA"/>
</dbReference>
<keyword evidence="17" id="KW-1185">Reference proteome</keyword>
<dbReference type="PANTHER" id="PTHR43003:SF13">
    <property type="entry name" value="DNA-3-METHYLADENINE GLYCOSYLASE 2"/>
    <property type="match status" value="1"/>
</dbReference>
<dbReference type="Pfam" id="PF12833">
    <property type="entry name" value="HTH_18"/>
    <property type="match status" value="1"/>
</dbReference>
<evidence type="ECO:0000256" key="11">
    <source>
        <dbReference type="ARBA" id="ARBA00023159"/>
    </source>
</evidence>
<keyword evidence="10" id="KW-0238">DNA-binding</keyword>
<dbReference type="Pfam" id="PF06029">
    <property type="entry name" value="AlkA_N"/>
    <property type="match status" value="1"/>
</dbReference>
<keyword evidence="6" id="KW-0479">Metal-binding</keyword>
<evidence type="ECO:0000256" key="14">
    <source>
        <dbReference type="SAM" id="MobiDB-lite"/>
    </source>
</evidence>
<dbReference type="InterPro" id="IPR003265">
    <property type="entry name" value="HhH-GPD_domain"/>
</dbReference>
<feature type="domain" description="HTH araC/xylS-type" evidence="15">
    <location>
        <begin position="135"/>
        <end position="233"/>
    </location>
</feature>
<evidence type="ECO:0000256" key="7">
    <source>
        <dbReference type="ARBA" id="ARBA00022763"/>
    </source>
</evidence>
<dbReference type="InterPro" id="IPR010316">
    <property type="entry name" value="AlkA_N"/>
</dbReference>
<dbReference type="InterPro" id="IPR023170">
    <property type="entry name" value="HhH_base_excis_C"/>
</dbReference>
<dbReference type="InterPro" id="IPR018060">
    <property type="entry name" value="HTH_AraC"/>
</dbReference>
<dbReference type="Gene3D" id="3.30.310.20">
    <property type="entry name" value="DNA-3-methyladenine glycosylase AlkA, N-terminal domain"/>
    <property type="match status" value="1"/>
</dbReference>
<dbReference type="SMART" id="SM00478">
    <property type="entry name" value="ENDO3c"/>
    <property type="match status" value="1"/>
</dbReference>
<name>A0ABR7W6Q1_9ACTN</name>
<comment type="caution">
    <text evidence="16">The sequence shown here is derived from an EMBL/GenBank/DDBJ whole genome shotgun (WGS) entry which is preliminary data.</text>
</comment>
<keyword evidence="5" id="KW-0808">Transferase</keyword>
<evidence type="ECO:0000256" key="4">
    <source>
        <dbReference type="ARBA" id="ARBA00022603"/>
    </source>
</evidence>
<accession>A0ABR7W6Q1</accession>
<dbReference type="PANTHER" id="PTHR43003">
    <property type="entry name" value="DNA-3-METHYLADENINE GLYCOSYLASE"/>
    <property type="match status" value="1"/>
</dbReference>